<evidence type="ECO:0000256" key="3">
    <source>
        <dbReference type="ARBA" id="ARBA00022452"/>
    </source>
</evidence>
<evidence type="ECO:0000256" key="4">
    <source>
        <dbReference type="ARBA" id="ARBA00022692"/>
    </source>
</evidence>
<accession>A0A1I0EPR0</accession>
<gene>
    <name evidence="10" type="ORF">SAMN05443639_10372</name>
</gene>
<dbReference type="Proteomes" id="UP000199181">
    <property type="component" value="Unassembled WGS sequence"/>
</dbReference>
<evidence type="ECO:0000256" key="8">
    <source>
        <dbReference type="SAM" id="SignalP"/>
    </source>
</evidence>
<dbReference type="GO" id="GO:0015344">
    <property type="term" value="F:siderophore uptake transmembrane transporter activity"/>
    <property type="evidence" value="ECO:0007669"/>
    <property type="project" value="TreeGrafter"/>
</dbReference>
<comment type="subcellular location">
    <subcellularLocation>
        <location evidence="1 7">Cell outer membrane</location>
        <topology evidence="1 7">Multi-pass membrane protein</topology>
    </subcellularLocation>
</comment>
<dbReference type="PANTHER" id="PTHR30069">
    <property type="entry name" value="TONB-DEPENDENT OUTER MEMBRANE RECEPTOR"/>
    <property type="match status" value="1"/>
</dbReference>
<keyword evidence="8" id="KW-0732">Signal</keyword>
<reference evidence="11" key="1">
    <citation type="submission" date="2016-10" db="EMBL/GenBank/DDBJ databases">
        <authorList>
            <person name="Varghese N."/>
            <person name="Submissions S."/>
        </authorList>
    </citation>
    <scope>NUCLEOTIDE SEQUENCE [LARGE SCALE GENOMIC DNA]</scope>
    <source>
        <strain evidence="11">DSM 16858</strain>
    </source>
</reference>
<feature type="domain" description="TonB-dependent transporter Oar-like beta-barrel" evidence="9">
    <location>
        <begin position="649"/>
        <end position="894"/>
    </location>
</feature>
<dbReference type="Pfam" id="PF13620">
    <property type="entry name" value="CarboxypepD_reg"/>
    <property type="match status" value="1"/>
</dbReference>
<dbReference type="SUPFAM" id="SSF56935">
    <property type="entry name" value="Porins"/>
    <property type="match status" value="1"/>
</dbReference>
<dbReference type="InterPro" id="IPR037066">
    <property type="entry name" value="Plug_dom_sf"/>
</dbReference>
<dbReference type="Pfam" id="PF25183">
    <property type="entry name" value="OMP_b-brl_4"/>
    <property type="match status" value="2"/>
</dbReference>
<organism evidence="10 11">
    <name type="scientific">Stigmatella erecta</name>
    <dbReference type="NCBI Taxonomy" id="83460"/>
    <lineage>
        <taxon>Bacteria</taxon>
        <taxon>Pseudomonadati</taxon>
        <taxon>Myxococcota</taxon>
        <taxon>Myxococcia</taxon>
        <taxon>Myxococcales</taxon>
        <taxon>Cystobacterineae</taxon>
        <taxon>Archangiaceae</taxon>
        <taxon>Stigmatella</taxon>
    </lineage>
</organism>
<dbReference type="InterPro" id="IPR039426">
    <property type="entry name" value="TonB-dep_rcpt-like"/>
</dbReference>
<dbReference type="Gene3D" id="2.40.170.20">
    <property type="entry name" value="TonB-dependent receptor, beta-barrel domain"/>
    <property type="match status" value="1"/>
</dbReference>
<feature type="signal peptide" evidence="8">
    <location>
        <begin position="1"/>
        <end position="29"/>
    </location>
</feature>
<dbReference type="SUPFAM" id="SSF49452">
    <property type="entry name" value="Starch-binding domain-like"/>
    <property type="match status" value="1"/>
</dbReference>
<evidence type="ECO:0000313" key="11">
    <source>
        <dbReference type="Proteomes" id="UP000199181"/>
    </source>
</evidence>
<evidence type="ECO:0000256" key="1">
    <source>
        <dbReference type="ARBA" id="ARBA00004571"/>
    </source>
</evidence>
<evidence type="ECO:0000259" key="9">
    <source>
        <dbReference type="Pfam" id="PF25183"/>
    </source>
</evidence>
<comment type="similarity">
    <text evidence="7">Belongs to the TonB-dependent receptor family.</text>
</comment>
<feature type="chain" id="PRO_5011675236" evidence="8">
    <location>
        <begin position="30"/>
        <end position="1044"/>
    </location>
</feature>
<dbReference type="PANTHER" id="PTHR30069:SF46">
    <property type="entry name" value="OAR PROTEIN"/>
    <property type="match status" value="1"/>
</dbReference>
<evidence type="ECO:0000313" key="10">
    <source>
        <dbReference type="EMBL" id="SET47205.1"/>
    </source>
</evidence>
<dbReference type="AlphaFoldDB" id="A0A1I0EPR0"/>
<sequence length="1044" mass="113034">MNLPPRVPARALGATLVLTFVLWALPTWAQQGASVLTGTVLDASNQQPVADVTVTATAATLQGEEVAVTDSTGLYRLPQLPPGVYTLRFEREGYQPYSRAEVTLRLNRTIRLNVQILPDEFQTSIEVSGTPPAIDVGSTRTGVSVGAETVQNLALIRPGSKGSAARSFESLAELAPGATSDAYGISLNGTSSPENGFLVDGLATGNPAIGVLGSPVSVEFIEEVNVITGGFMPEFGRSTGGVVTAVTKSGSNEFHGSLFTNLTPGFLEGGATRVAREGSVITTDQKLWNLGDFGATLGGPLLKDKLWFFAGVAPSFTRRRLERNLNTFVLNEQGQRVRDAEGFSRTERIPGTTTTYFADQRAVQYLGKLTWQAATDHTLTLSAYGSPTRSGGAGRFAYRLEDQAVEVENIAGAYSALAHRNTQDSRDLSLKLASSFLDKKVLLDANIGWHHQNDTSLPVDGSGIGNATGFSGIPQFEMRRNTPFYAITDLEALPDPSVCNPVNGVSPCTVTNYLLGGPGLLLDRTVERYQGNVVGTLLLSGLGHHVIKAGLDVEVMQNKDTRAYSGRVLYREAVNGSTFQDFRAFGYLTGPDEAVVQPSVPTSTRATAVGGFLQDSWSVLDTVTLNLGLRYDAQTIEGNNGAEAFDLSNQLSPRVGVIYDFTQQGRSKLFASYARYYQNAVLAMVNSQFSNITRLQANRTRAAQNGAPGCDPLRQEAPYTECRDERNIVRSGPESVSRLYSQTFAINSPVDPDLKPQSSDEFVVGGEYELLPGASVGITYTHRNMNDVIEDMSRNEATNYFIGNPGRGIASDFPKAVRDYDAVSLLFNKTFSDLWLIQANYTWSRLYGNYSGLFRPENLQLAPNVTSDFDLVSLTENHTGLLPIDRTHSLKFYGAKELMLSGAASLNLGLSYRGASGAPLNVLGTHYIYGPDFTFILPRGSGGRLPWVHAFDTRLAFNYRLTRDTVASVSLDIFNLFNFQAVTSMDQRYTEDTVDALVGGTPEQLAGLTPRGDTSRAVVVNPNYGKPLSYQPPRSVRLGARLSF</sequence>
<dbReference type="Gene3D" id="2.60.40.1120">
    <property type="entry name" value="Carboxypeptidase-like, regulatory domain"/>
    <property type="match status" value="1"/>
</dbReference>
<dbReference type="InterPro" id="IPR057601">
    <property type="entry name" value="Oar-like_b-barrel"/>
</dbReference>
<evidence type="ECO:0000256" key="7">
    <source>
        <dbReference type="PROSITE-ProRule" id="PRU01360"/>
    </source>
</evidence>
<keyword evidence="4 7" id="KW-0812">Transmembrane</keyword>
<dbReference type="GO" id="GO:0030246">
    <property type="term" value="F:carbohydrate binding"/>
    <property type="evidence" value="ECO:0007669"/>
    <property type="project" value="InterPro"/>
</dbReference>
<protein>
    <submittedName>
        <fullName evidence="10">TonB-dependent Receptor Plug Domain</fullName>
    </submittedName>
</protein>
<keyword evidence="6 7" id="KW-0998">Cell outer membrane</keyword>
<proteinExistence type="inferred from homology"/>
<name>A0A1I0EPR0_9BACT</name>
<feature type="domain" description="TonB-dependent transporter Oar-like beta-barrel" evidence="9">
    <location>
        <begin position="246"/>
        <end position="648"/>
    </location>
</feature>
<evidence type="ECO:0000256" key="2">
    <source>
        <dbReference type="ARBA" id="ARBA00022448"/>
    </source>
</evidence>
<dbReference type="InterPro" id="IPR036942">
    <property type="entry name" value="Beta-barrel_TonB_sf"/>
</dbReference>
<keyword evidence="10" id="KW-0675">Receptor</keyword>
<keyword evidence="3 7" id="KW-1134">Transmembrane beta strand</keyword>
<dbReference type="InterPro" id="IPR013784">
    <property type="entry name" value="Carb-bd-like_fold"/>
</dbReference>
<dbReference type="Gene3D" id="2.170.130.10">
    <property type="entry name" value="TonB-dependent receptor, plug domain"/>
    <property type="match status" value="1"/>
</dbReference>
<dbReference type="EMBL" id="FOIJ01000003">
    <property type="protein sequence ID" value="SET47205.1"/>
    <property type="molecule type" value="Genomic_DNA"/>
</dbReference>
<dbReference type="GO" id="GO:0009279">
    <property type="term" value="C:cell outer membrane"/>
    <property type="evidence" value="ECO:0007669"/>
    <property type="project" value="UniProtKB-SubCell"/>
</dbReference>
<dbReference type="PROSITE" id="PS52016">
    <property type="entry name" value="TONB_DEPENDENT_REC_3"/>
    <property type="match status" value="1"/>
</dbReference>
<evidence type="ECO:0000256" key="5">
    <source>
        <dbReference type="ARBA" id="ARBA00023136"/>
    </source>
</evidence>
<keyword evidence="2 7" id="KW-0813">Transport</keyword>
<keyword evidence="5 7" id="KW-0472">Membrane</keyword>
<dbReference type="GO" id="GO:0044718">
    <property type="term" value="P:siderophore transmembrane transport"/>
    <property type="evidence" value="ECO:0007669"/>
    <property type="project" value="TreeGrafter"/>
</dbReference>
<evidence type="ECO:0000256" key="6">
    <source>
        <dbReference type="ARBA" id="ARBA00023237"/>
    </source>
</evidence>
<keyword evidence="11" id="KW-1185">Reference proteome</keyword>